<keyword evidence="3" id="KW-0808">Transferase</keyword>
<organism evidence="5 6">
    <name type="scientific">Candidatus Berkelbacteria bacterium RIFOXYA2_FULL_43_10</name>
    <dbReference type="NCBI Taxonomy" id="1797472"/>
    <lineage>
        <taxon>Bacteria</taxon>
        <taxon>Candidatus Berkelbacteria</taxon>
    </lineage>
</organism>
<dbReference type="Gene3D" id="3.90.550.10">
    <property type="entry name" value="Spore Coat Polysaccharide Biosynthesis Protein SpsA, Chain A"/>
    <property type="match status" value="1"/>
</dbReference>
<comment type="caution">
    <text evidence="5">The sequence shown here is derived from an EMBL/GenBank/DDBJ whole genome shotgun (WGS) entry which is preliminary data.</text>
</comment>
<name>A0A1F5EEP7_9BACT</name>
<gene>
    <name evidence="5" type="ORF">A2215_00740</name>
</gene>
<keyword evidence="2" id="KW-0328">Glycosyltransferase</keyword>
<evidence type="ECO:0000256" key="2">
    <source>
        <dbReference type="ARBA" id="ARBA00022676"/>
    </source>
</evidence>
<dbReference type="STRING" id="1797472.A2215_00740"/>
<dbReference type="InterPro" id="IPR001173">
    <property type="entry name" value="Glyco_trans_2-like"/>
</dbReference>
<protein>
    <recommendedName>
        <fullName evidence="4">Glycosyltransferase 2-like domain-containing protein</fullName>
    </recommendedName>
</protein>
<evidence type="ECO:0000256" key="1">
    <source>
        <dbReference type="ARBA" id="ARBA00006739"/>
    </source>
</evidence>
<evidence type="ECO:0000259" key="4">
    <source>
        <dbReference type="Pfam" id="PF00535"/>
    </source>
</evidence>
<dbReference type="GO" id="GO:0016757">
    <property type="term" value="F:glycosyltransferase activity"/>
    <property type="evidence" value="ECO:0007669"/>
    <property type="project" value="UniProtKB-KW"/>
</dbReference>
<dbReference type="Pfam" id="PF00535">
    <property type="entry name" value="Glycos_transf_2"/>
    <property type="match status" value="1"/>
</dbReference>
<evidence type="ECO:0000313" key="6">
    <source>
        <dbReference type="Proteomes" id="UP000178583"/>
    </source>
</evidence>
<dbReference type="InterPro" id="IPR029044">
    <property type="entry name" value="Nucleotide-diphossugar_trans"/>
</dbReference>
<proteinExistence type="inferred from homology"/>
<dbReference type="AlphaFoldDB" id="A0A1F5EEP7"/>
<dbReference type="PANTHER" id="PTHR43630:SF1">
    <property type="entry name" value="POLY-BETA-1,6-N-ACETYL-D-GLUCOSAMINE SYNTHASE"/>
    <property type="match status" value="1"/>
</dbReference>
<comment type="similarity">
    <text evidence="1">Belongs to the glycosyltransferase 2 family.</text>
</comment>
<dbReference type="SUPFAM" id="SSF53448">
    <property type="entry name" value="Nucleotide-diphospho-sugar transferases"/>
    <property type="match status" value="1"/>
</dbReference>
<reference evidence="5 6" key="1">
    <citation type="journal article" date="2016" name="Nat. Commun.">
        <title>Thousands of microbial genomes shed light on interconnected biogeochemical processes in an aquifer system.</title>
        <authorList>
            <person name="Anantharaman K."/>
            <person name="Brown C.T."/>
            <person name="Hug L.A."/>
            <person name="Sharon I."/>
            <person name="Castelle C.J."/>
            <person name="Probst A.J."/>
            <person name="Thomas B.C."/>
            <person name="Singh A."/>
            <person name="Wilkins M.J."/>
            <person name="Karaoz U."/>
            <person name="Brodie E.L."/>
            <person name="Williams K.H."/>
            <person name="Hubbard S.S."/>
            <person name="Banfield J.F."/>
        </authorList>
    </citation>
    <scope>NUCLEOTIDE SEQUENCE [LARGE SCALE GENOMIC DNA]</scope>
</reference>
<sequence>MKKHINTISISIGVFVHNEEKDIGKTLNALLNQDLGTSFAISEILVFSDACTDNTNNIVNSAARNNKSIKLITSNDRRGKSAAINHFLNIAKEEIVISANGDHIPDKKCLRLLVEALTSDKKIGLAGPQVICVNKDNNLMGYLSKTLWRIHHKVALIQAKAGELIAYKKDIVKRLPYPCVLDESTTEAIVQNAGYNVVYVPDAKVFVKGPQRFRDEIIQRRRNEVGYIHIMHQFPRYRPATFNRKYLLPAIISEISVNPIINIYLAITIFSEIYAKFLAYYDYYILRKTYQSWPVAHSTKGVANDK</sequence>
<dbReference type="EMBL" id="MEZY01000003">
    <property type="protein sequence ID" value="OGD65902.1"/>
    <property type="molecule type" value="Genomic_DNA"/>
</dbReference>
<feature type="domain" description="Glycosyltransferase 2-like" evidence="4">
    <location>
        <begin position="11"/>
        <end position="139"/>
    </location>
</feature>
<evidence type="ECO:0000256" key="3">
    <source>
        <dbReference type="ARBA" id="ARBA00022679"/>
    </source>
</evidence>
<accession>A0A1F5EEP7</accession>
<evidence type="ECO:0000313" key="5">
    <source>
        <dbReference type="EMBL" id="OGD65902.1"/>
    </source>
</evidence>
<dbReference type="PANTHER" id="PTHR43630">
    <property type="entry name" value="POLY-BETA-1,6-N-ACETYL-D-GLUCOSAMINE SYNTHASE"/>
    <property type="match status" value="1"/>
</dbReference>
<dbReference type="Proteomes" id="UP000178583">
    <property type="component" value="Unassembled WGS sequence"/>
</dbReference>